<gene>
    <name evidence="2" type="ORF">BU23DRAFT_598341</name>
</gene>
<feature type="compositionally biased region" description="Acidic residues" evidence="1">
    <location>
        <begin position="287"/>
        <end position="315"/>
    </location>
</feature>
<accession>A0A6A5VD45</accession>
<proteinExistence type="predicted"/>
<evidence type="ECO:0000256" key="1">
    <source>
        <dbReference type="SAM" id="MobiDB-lite"/>
    </source>
</evidence>
<dbReference type="AlphaFoldDB" id="A0A6A5VD45"/>
<feature type="region of interest" description="Disordered" evidence="1">
    <location>
        <begin position="285"/>
        <end position="423"/>
    </location>
</feature>
<evidence type="ECO:0000313" key="3">
    <source>
        <dbReference type="Proteomes" id="UP000800036"/>
    </source>
</evidence>
<protein>
    <submittedName>
        <fullName evidence="2">Uncharacterized protein</fullName>
    </submittedName>
</protein>
<dbReference type="EMBL" id="ML976675">
    <property type="protein sequence ID" value="KAF1974269.1"/>
    <property type="molecule type" value="Genomic_DNA"/>
</dbReference>
<feature type="compositionally biased region" description="Basic and acidic residues" evidence="1">
    <location>
        <begin position="365"/>
        <end position="375"/>
    </location>
</feature>
<organism evidence="2 3">
    <name type="scientific">Bimuria novae-zelandiae CBS 107.79</name>
    <dbReference type="NCBI Taxonomy" id="1447943"/>
    <lineage>
        <taxon>Eukaryota</taxon>
        <taxon>Fungi</taxon>
        <taxon>Dikarya</taxon>
        <taxon>Ascomycota</taxon>
        <taxon>Pezizomycotina</taxon>
        <taxon>Dothideomycetes</taxon>
        <taxon>Pleosporomycetidae</taxon>
        <taxon>Pleosporales</taxon>
        <taxon>Massarineae</taxon>
        <taxon>Didymosphaeriaceae</taxon>
        <taxon>Bimuria</taxon>
    </lineage>
</organism>
<keyword evidence="3" id="KW-1185">Reference proteome</keyword>
<evidence type="ECO:0000313" key="2">
    <source>
        <dbReference type="EMBL" id="KAF1974269.1"/>
    </source>
</evidence>
<feature type="compositionally biased region" description="Acidic residues" evidence="1">
    <location>
        <begin position="137"/>
        <end position="146"/>
    </location>
</feature>
<feature type="compositionally biased region" description="Basic and acidic residues" evidence="1">
    <location>
        <begin position="412"/>
        <end position="423"/>
    </location>
</feature>
<name>A0A6A5VD45_9PLEO</name>
<dbReference type="Proteomes" id="UP000800036">
    <property type="component" value="Unassembled WGS sequence"/>
</dbReference>
<sequence>MSTTTQQIVTPSVSTPTPTIHLHAAHANMSDSSTSDDQAAATASSNTLDCKECGRVMAIISAEGDTEVQGSLKEGCELCQDFFEHYHTYEGVKGKFSKVQDRRDTYGPRQEALDAVHLAQMKLGNFIQSVVDWDEPDEEADGDEVNGDNNDHGEQDEQQQPEAHAEELSISGNQEAEVAPQPRRRKSSLSPQFSPGPRKRARRSRLSDGRNRRISFDPSVVFRDAESTSHRVDAEFSRKSSGYWPGRWAPPEGSEWLDTSGYSTTIVRFTGLTKRGQKWVSTKEGLVLDEEWEKTGADEDAEAENQDEPEAEDEVGVQQEPEAQVETTVPQEETPLSAGEPEVQHKNIFGGPDASDQDSAPDLEPSARADGENIRADANGSSDEDAATDELPLPAPANVQAEEKDEDEPDEEKSLHLGMDDIG</sequence>
<feature type="region of interest" description="Disordered" evidence="1">
    <location>
        <begin position="137"/>
        <end position="210"/>
    </location>
</feature>
<dbReference type="OrthoDB" id="3800892at2759"/>
<reference evidence="2" key="1">
    <citation type="journal article" date="2020" name="Stud. Mycol.">
        <title>101 Dothideomycetes genomes: a test case for predicting lifestyles and emergence of pathogens.</title>
        <authorList>
            <person name="Haridas S."/>
            <person name="Albert R."/>
            <person name="Binder M."/>
            <person name="Bloem J."/>
            <person name="Labutti K."/>
            <person name="Salamov A."/>
            <person name="Andreopoulos B."/>
            <person name="Baker S."/>
            <person name="Barry K."/>
            <person name="Bills G."/>
            <person name="Bluhm B."/>
            <person name="Cannon C."/>
            <person name="Castanera R."/>
            <person name="Culley D."/>
            <person name="Daum C."/>
            <person name="Ezra D."/>
            <person name="Gonzalez J."/>
            <person name="Henrissat B."/>
            <person name="Kuo A."/>
            <person name="Liang C."/>
            <person name="Lipzen A."/>
            <person name="Lutzoni F."/>
            <person name="Magnuson J."/>
            <person name="Mondo S."/>
            <person name="Nolan M."/>
            <person name="Ohm R."/>
            <person name="Pangilinan J."/>
            <person name="Park H.-J."/>
            <person name="Ramirez L."/>
            <person name="Alfaro M."/>
            <person name="Sun H."/>
            <person name="Tritt A."/>
            <person name="Yoshinaga Y."/>
            <person name="Zwiers L.-H."/>
            <person name="Turgeon B."/>
            <person name="Goodwin S."/>
            <person name="Spatafora J."/>
            <person name="Crous P."/>
            <person name="Grigoriev I."/>
        </authorList>
    </citation>
    <scope>NUCLEOTIDE SEQUENCE</scope>
    <source>
        <strain evidence="2">CBS 107.79</strain>
    </source>
</reference>